<keyword evidence="3" id="KW-1185">Reference proteome</keyword>
<reference evidence="2 3" key="1">
    <citation type="submission" date="2017-09" db="EMBL/GenBank/DDBJ databases">
        <authorList>
            <person name="Ehlers B."/>
            <person name="Leendertz F.H."/>
        </authorList>
    </citation>
    <scope>NUCLEOTIDE SEQUENCE [LARGE SCALE GENOMIC DNA]</scope>
    <source>
        <strain evidence="2 3">CGMCC 4.7095</strain>
    </source>
</reference>
<feature type="compositionally biased region" description="Basic and acidic residues" evidence="1">
    <location>
        <begin position="226"/>
        <end position="235"/>
    </location>
</feature>
<sequence length="255" mass="26914">MASHAPGGAEETDGPGEHVLGGGPPAQLYLPTDWLNFLEDGDDQGAARRRYERLLTEIFPHMPAAGHREIVEGLMLWRDRLWTEGFLAHGVICVPAEGEDRAALWQILVAAMKLPATSGELDTSTLMQRMAGGSELDHLTHVEKYQTEMGLGLGMIGRPPLTLPGGGTVPGDGGEPRRCGMASALSYAPGAEFGILAVGVSLDPEQDRQLAMMVALIAGRSRLVTDEPEAARENDAATGTAPEAGTRAGPRAFAG</sequence>
<dbReference type="EMBL" id="OCNE01000029">
    <property type="protein sequence ID" value="SOD67140.1"/>
    <property type="molecule type" value="Genomic_DNA"/>
</dbReference>
<feature type="region of interest" description="Disordered" evidence="1">
    <location>
        <begin position="226"/>
        <end position="255"/>
    </location>
</feature>
<evidence type="ECO:0000313" key="2">
    <source>
        <dbReference type="EMBL" id="SOD67140.1"/>
    </source>
</evidence>
<feature type="region of interest" description="Disordered" evidence="1">
    <location>
        <begin position="1"/>
        <end position="23"/>
    </location>
</feature>
<dbReference type="Proteomes" id="UP000219072">
    <property type="component" value="Unassembled WGS sequence"/>
</dbReference>
<gene>
    <name evidence="2" type="ORF">SAMN06297387_1294</name>
</gene>
<organism evidence="2 3">
    <name type="scientific">Streptomyces zhaozhouensis</name>
    <dbReference type="NCBI Taxonomy" id="1300267"/>
    <lineage>
        <taxon>Bacteria</taxon>
        <taxon>Bacillati</taxon>
        <taxon>Actinomycetota</taxon>
        <taxon>Actinomycetes</taxon>
        <taxon>Kitasatosporales</taxon>
        <taxon>Streptomycetaceae</taxon>
        <taxon>Streptomyces</taxon>
    </lineage>
</organism>
<name>A0A286E8C7_9ACTN</name>
<accession>A0A286E8C7</accession>
<dbReference type="AlphaFoldDB" id="A0A286E8C7"/>
<protein>
    <submittedName>
        <fullName evidence="2">Uncharacterized protein</fullName>
    </submittedName>
</protein>
<evidence type="ECO:0000256" key="1">
    <source>
        <dbReference type="SAM" id="MobiDB-lite"/>
    </source>
</evidence>
<proteinExistence type="predicted"/>
<evidence type="ECO:0000313" key="3">
    <source>
        <dbReference type="Proteomes" id="UP000219072"/>
    </source>
</evidence>